<dbReference type="InterPro" id="IPR014743">
    <property type="entry name" value="Cl-channel_core"/>
</dbReference>
<dbReference type="Pfam" id="PF00654">
    <property type="entry name" value="Voltage_CLC"/>
    <property type="match status" value="1"/>
</dbReference>
<evidence type="ECO:0000313" key="7">
    <source>
        <dbReference type="EMBL" id="POM63740.1"/>
    </source>
</evidence>
<comment type="subcellular location">
    <subcellularLocation>
        <location evidence="1">Membrane</location>
        <topology evidence="1">Multi-pass membrane protein</topology>
    </subcellularLocation>
</comment>
<protein>
    <recommendedName>
        <fullName evidence="9">Chloride Channel (ClC) Family</fullName>
    </recommendedName>
</protein>
<dbReference type="OrthoDB" id="44789at2759"/>
<dbReference type="GO" id="GO:0005247">
    <property type="term" value="F:voltage-gated chloride channel activity"/>
    <property type="evidence" value="ECO:0007669"/>
    <property type="project" value="TreeGrafter"/>
</dbReference>
<keyword evidence="2 6" id="KW-0812">Transmembrane</keyword>
<keyword evidence="5 6" id="KW-0472">Membrane</keyword>
<reference evidence="7 8" key="1">
    <citation type="journal article" date="2017" name="Genome Biol. Evol.">
        <title>Phytophthora megakarya and P. palmivora, closely related causal agents of cacao black pod rot, underwent increases in genome sizes and gene numbers by different mechanisms.</title>
        <authorList>
            <person name="Ali S.S."/>
            <person name="Shao J."/>
            <person name="Lary D.J."/>
            <person name="Kronmiller B."/>
            <person name="Shen D."/>
            <person name="Strem M.D."/>
            <person name="Amoako-Attah I."/>
            <person name="Akrofi A.Y."/>
            <person name="Begoude B.A."/>
            <person name="Ten Hoopen G.M."/>
            <person name="Coulibaly K."/>
            <person name="Kebe B.I."/>
            <person name="Melnick R.L."/>
            <person name="Guiltinan M.J."/>
            <person name="Tyler B.M."/>
            <person name="Meinhardt L.W."/>
            <person name="Bailey B.A."/>
        </authorList>
    </citation>
    <scope>NUCLEOTIDE SEQUENCE [LARGE SCALE GENOMIC DNA]</scope>
    <source>
        <strain evidence="8">sbr112.9</strain>
    </source>
</reference>
<accession>A0A2P4XDW1</accession>
<evidence type="ECO:0000256" key="4">
    <source>
        <dbReference type="ARBA" id="ARBA00022989"/>
    </source>
</evidence>
<feature type="transmembrane region" description="Helical" evidence="6">
    <location>
        <begin position="243"/>
        <end position="264"/>
    </location>
</feature>
<dbReference type="PRINTS" id="PR00762">
    <property type="entry name" value="CLCHANNEL"/>
</dbReference>
<evidence type="ECO:0000313" key="8">
    <source>
        <dbReference type="Proteomes" id="UP000237271"/>
    </source>
</evidence>
<dbReference type="InterPro" id="IPR050970">
    <property type="entry name" value="Cl_channel_volt-gated"/>
</dbReference>
<dbReference type="InterPro" id="IPR001807">
    <property type="entry name" value="ClC"/>
</dbReference>
<dbReference type="PANTHER" id="PTHR45720:SF10">
    <property type="entry name" value="CHLORIDE CHANNEL PROTEIN 2"/>
    <property type="match status" value="1"/>
</dbReference>
<evidence type="ECO:0000256" key="3">
    <source>
        <dbReference type="ARBA" id="ARBA00022737"/>
    </source>
</evidence>
<dbReference type="GO" id="GO:0016020">
    <property type="term" value="C:membrane"/>
    <property type="evidence" value="ECO:0007669"/>
    <property type="project" value="UniProtKB-SubCell"/>
</dbReference>
<evidence type="ECO:0008006" key="9">
    <source>
        <dbReference type="Google" id="ProtNLM"/>
    </source>
</evidence>
<sequence>MIEAVGEYSFGAFILWTMWCNARNLLRVLHFASFGRVGIPAMRELFAGVFQNPGDTLSFRTLVAKSLGTVLSSASGLSVGRAGPFTHIMSIIGYLMEKISIFHRANYGQQNYNFIRAGKQRHPSLLMSTLMWCLSLCSGRCGMTASFGSPLGCVLFGIEVTAIYYEIKCLWEGIICSSFCILVFHIIMFMKSEFCLSAPNLTWMKNYCCWSVLQYGFDTTKYSGSTSPNIQSYTKPSIQRRTFHVVSIYLVTVLLTFPFGIMRISDRAMVNELFHLSGLNLQIVYFVLKLMTCVLLCGAPFSCGVFGPLFTMGAAVGRCYGETLMGVWSPKQSPATYAVVGAACFAASATQQYQRQ</sequence>
<name>A0A2P4XDW1_9STRA</name>
<dbReference type="Gene3D" id="1.10.3080.10">
    <property type="entry name" value="Clc chloride channel"/>
    <property type="match status" value="1"/>
</dbReference>
<dbReference type="Proteomes" id="UP000237271">
    <property type="component" value="Unassembled WGS sequence"/>
</dbReference>
<dbReference type="AlphaFoldDB" id="A0A2P4XDW1"/>
<keyword evidence="8" id="KW-1185">Reference proteome</keyword>
<gene>
    <name evidence="7" type="ORF">PHPALM_20821</name>
</gene>
<evidence type="ECO:0000256" key="6">
    <source>
        <dbReference type="SAM" id="Phobius"/>
    </source>
</evidence>
<dbReference type="SUPFAM" id="SSF81340">
    <property type="entry name" value="Clc chloride channel"/>
    <property type="match status" value="1"/>
</dbReference>
<evidence type="ECO:0000256" key="5">
    <source>
        <dbReference type="ARBA" id="ARBA00023136"/>
    </source>
</evidence>
<keyword evidence="3" id="KW-0677">Repeat</keyword>
<dbReference type="EMBL" id="NCKW01011323">
    <property type="protein sequence ID" value="POM63740.1"/>
    <property type="molecule type" value="Genomic_DNA"/>
</dbReference>
<evidence type="ECO:0000256" key="2">
    <source>
        <dbReference type="ARBA" id="ARBA00022692"/>
    </source>
</evidence>
<proteinExistence type="predicted"/>
<keyword evidence="4 6" id="KW-1133">Transmembrane helix</keyword>
<feature type="transmembrane region" description="Helical" evidence="6">
    <location>
        <begin position="284"/>
        <end position="310"/>
    </location>
</feature>
<organism evidence="7 8">
    <name type="scientific">Phytophthora palmivora</name>
    <dbReference type="NCBI Taxonomy" id="4796"/>
    <lineage>
        <taxon>Eukaryota</taxon>
        <taxon>Sar</taxon>
        <taxon>Stramenopiles</taxon>
        <taxon>Oomycota</taxon>
        <taxon>Peronosporomycetes</taxon>
        <taxon>Peronosporales</taxon>
        <taxon>Peronosporaceae</taxon>
        <taxon>Phytophthora</taxon>
    </lineage>
</organism>
<comment type="caution">
    <text evidence="7">The sequence shown here is derived from an EMBL/GenBank/DDBJ whole genome shotgun (WGS) entry which is preliminary data.</text>
</comment>
<dbReference type="PANTHER" id="PTHR45720">
    <property type="entry name" value="CHLORIDE CHANNEL PROTEIN 2"/>
    <property type="match status" value="1"/>
</dbReference>
<evidence type="ECO:0000256" key="1">
    <source>
        <dbReference type="ARBA" id="ARBA00004141"/>
    </source>
</evidence>
<feature type="transmembrane region" description="Helical" evidence="6">
    <location>
        <begin position="170"/>
        <end position="190"/>
    </location>
</feature>